<dbReference type="AlphaFoldDB" id="K0R9U5"/>
<dbReference type="Proteomes" id="UP000266841">
    <property type="component" value="Unassembled WGS sequence"/>
</dbReference>
<dbReference type="PANTHER" id="PTHR45661:SF3">
    <property type="entry name" value="IG-LIKE DOMAIN-CONTAINING PROTEIN"/>
    <property type="match status" value="1"/>
</dbReference>
<sequence length="443" mass="48820">MSAKGRLTATAATRPEVLLLYEGGEVAEDLRSEVTHVRVAPHVRRIRCHAFDGCDKLVEVQLNEGLLTIGEEAFRDCTALSSVNIPSTVTELGCAVFHGCRNLTEVLLNEGLQIVRHFAFARCTSLRSVTIPSTILALDIGAFSDCSSLTDVILKEGLQTIGQHTFSGCTELRIVTMPSTIINLANCAFRSCTNLASVKLNEGLQVIGGHAFRDCTALRSVTLPSTVTKLEYRAFFRCSNLSELIFLGGKRLLEQEFFARGLFSRERGLLNQGALYEIIFDENRMFAFCGCPLATVKVSISWALSERMSRLPTECRVSVEERIRNLVRLELMQGGDVLACFPLVTRRLNFGARNDYDAGGVDLFKIQDTNLDTAKSLYQVLQLIAFHELKESSILIDLAVWKSMIDGDEARADCRVAIPGPAKSLIMEYCGYAGFLRPAIDGA</sequence>
<dbReference type="EMBL" id="AGNL01043835">
    <property type="protein sequence ID" value="EJK50393.1"/>
    <property type="molecule type" value="Genomic_DNA"/>
</dbReference>
<dbReference type="InterPro" id="IPR053139">
    <property type="entry name" value="Surface_bspA-like"/>
</dbReference>
<dbReference type="SUPFAM" id="SSF52058">
    <property type="entry name" value="L domain-like"/>
    <property type="match status" value="1"/>
</dbReference>
<keyword evidence="2" id="KW-1185">Reference proteome</keyword>
<accession>K0R9U5</accession>
<evidence type="ECO:0000313" key="2">
    <source>
        <dbReference type="Proteomes" id="UP000266841"/>
    </source>
</evidence>
<gene>
    <name evidence="1" type="ORF">THAOC_30645</name>
</gene>
<dbReference type="InterPro" id="IPR032675">
    <property type="entry name" value="LRR_dom_sf"/>
</dbReference>
<dbReference type="OMA" id="LANCAFR"/>
<dbReference type="OrthoDB" id="10264456at2759"/>
<dbReference type="Gene3D" id="3.80.10.10">
    <property type="entry name" value="Ribonuclease Inhibitor"/>
    <property type="match status" value="2"/>
</dbReference>
<reference evidence="1 2" key="1">
    <citation type="journal article" date="2012" name="Genome Biol.">
        <title>Genome and low-iron response of an oceanic diatom adapted to chronic iron limitation.</title>
        <authorList>
            <person name="Lommer M."/>
            <person name="Specht M."/>
            <person name="Roy A.S."/>
            <person name="Kraemer L."/>
            <person name="Andreson R."/>
            <person name="Gutowska M.A."/>
            <person name="Wolf J."/>
            <person name="Bergner S.V."/>
            <person name="Schilhabel M.B."/>
            <person name="Klostermeier U.C."/>
            <person name="Beiko R.G."/>
            <person name="Rosenstiel P."/>
            <person name="Hippler M."/>
            <person name="Laroche J."/>
        </authorList>
    </citation>
    <scope>NUCLEOTIDE SEQUENCE [LARGE SCALE GENOMIC DNA]</scope>
    <source>
        <strain evidence="1 2">CCMP1005</strain>
    </source>
</reference>
<organism evidence="1 2">
    <name type="scientific">Thalassiosira oceanica</name>
    <name type="common">Marine diatom</name>
    <dbReference type="NCBI Taxonomy" id="159749"/>
    <lineage>
        <taxon>Eukaryota</taxon>
        <taxon>Sar</taxon>
        <taxon>Stramenopiles</taxon>
        <taxon>Ochrophyta</taxon>
        <taxon>Bacillariophyta</taxon>
        <taxon>Coscinodiscophyceae</taxon>
        <taxon>Thalassiosirophycidae</taxon>
        <taxon>Thalassiosirales</taxon>
        <taxon>Thalassiosiraceae</taxon>
        <taxon>Thalassiosira</taxon>
    </lineage>
</organism>
<proteinExistence type="predicted"/>
<evidence type="ECO:0000313" key="1">
    <source>
        <dbReference type="EMBL" id="EJK50393.1"/>
    </source>
</evidence>
<dbReference type="PANTHER" id="PTHR45661">
    <property type="entry name" value="SURFACE ANTIGEN"/>
    <property type="match status" value="1"/>
</dbReference>
<dbReference type="InterPro" id="IPR026906">
    <property type="entry name" value="LRR_5"/>
</dbReference>
<protein>
    <submittedName>
        <fullName evidence="1">Uncharacterized protein</fullName>
    </submittedName>
</protein>
<dbReference type="Pfam" id="PF13306">
    <property type="entry name" value="LRR_5"/>
    <property type="match status" value="1"/>
</dbReference>
<name>K0R9U5_THAOC</name>
<comment type="caution">
    <text evidence="1">The sequence shown here is derived from an EMBL/GenBank/DDBJ whole genome shotgun (WGS) entry which is preliminary data.</text>
</comment>